<evidence type="ECO:0000313" key="2">
    <source>
        <dbReference type="EMBL" id="TIX50455.1"/>
    </source>
</evidence>
<feature type="chain" id="PRO_5020996915" description="Peptidase C-terminal archaeal/bacterial domain-containing protein" evidence="1">
    <location>
        <begin position="26"/>
        <end position="412"/>
    </location>
</feature>
<proteinExistence type="predicted"/>
<dbReference type="Gene3D" id="2.60.120.380">
    <property type="match status" value="1"/>
</dbReference>
<name>A0A4T3F2D5_9SPHN</name>
<evidence type="ECO:0000256" key="1">
    <source>
        <dbReference type="SAM" id="SignalP"/>
    </source>
</evidence>
<dbReference type="OrthoDB" id="733404at2"/>
<comment type="caution">
    <text evidence="2">The sequence shown here is derived from an EMBL/GenBank/DDBJ whole genome shotgun (WGS) entry which is preliminary data.</text>
</comment>
<sequence>MTIAWSKAALLLASAALLTPLAATAQVRDLDGEVSDVLTFEGAVEGAPVVYRYTMAPGTSLQVDVMPTGDSALDPTLTITDAATGEVLVEDDDGGVGLGSRGSVYSANGQQVEIAVSAYDLFSENETGGAFQLVLRPGTVAPRAIQPIAFGGKEGGELTAGGRHLYTITGEAGQLVEAALIADDDTLDPLLSIYKGSGDQGEELDSNDDGGGGLNSLLRLVLPESGTYTIATQAYGDSFGHYTLRLAEPRTHTIQSPQQVLGLGERVGGYLGTGYETGSLDPSEITYQLTPEVITAIRRGKGEVTVNLTTPLFEDEDFPSGVDPFLELGFESPLGFASMMSDDDGGEELNSRIAIDLSPLAEDGDWLERLRIRASSIGQGGAFEIELVEGMQEVSSHEWEGDEYPIPEEATE</sequence>
<dbReference type="Proteomes" id="UP000309389">
    <property type="component" value="Unassembled WGS sequence"/>
</dbReference>
<protein>
    <recommendedName>
        <fullName evidence="4">Peptidase C-terminal archaeal/bacterial domain-containing protein</fullName>
    </recommendedName>
</protein>
<reference evidence="2 3" key="1">
    <citation type="submission" date="2019-04" db="EMBL/GenBank/DDBJ databases">
        <title>Altererythrobacter aquimixticola sp. nov., isolated from sediment of junction between the ocean and a freshwater spring.</title>
        <authorList>
            <person name="Yoon J.-H."/>
        </authorList>
    </citation>
    <scope>NUCLEOTIDE SEQUENCE [LARGE SCALE GENOMIC DNA]</scope>
    <source>
        <strain evidence="2 3">SSKS-13</strain>
    </source>
</reference>
<organism evidence="2 3">
    <name type="scientific">Alteraurantiacibacter aquimixticola</name>
    <dbReference type="NCBI Taxonomy" id="2489173"/>
    <lineage>
        <taxon>Bacteria</taxon>
        <taxon>Pseudomonadati</taxon>
        <taxon>Pseudomonadota</taxon>
        <taxon>Alphaproteobacteria</taxon>
        <taxon>Sphingomonadales</taxon>
        <taxon>Erythrobacteraceae</taxon>
        <taxon>Alteraurantiacibacter</taxon>
    </lineage>
</organism>
<feature type="signal peptide" evidence="1">
    <location>
        <begin position="1"/>
        <end position="25"/>
    </location>
</feature>
<evidence type="ECO:0008006" key="4">
    <source>
        <dbReference type="Google" id="ProtNLM"/>
    </source>
</evidence>
<dbReference type="EMBL" id="SSHH01000002">
    <property type="protein sequence ID" value="TIX50455.1"/>
    <property type="molecule type" value="Genomic_DNA"/>
</dbReference>
<keyword evidence="1" id="KW-0732">Signal</keyword>
<evidence type="ECO:0000313" key="3">
    <source>
        <dbReference type="Proteomes" id="UP000309389"/>
    </source>
</evidence>
<accession>A0A4T3F2D5</accession>
<gene>
    <name evidence="2" type="ORF">E5222_09275</name>
</gene>
<keyword evidence="3" id="KW-1185">Reference proteome</keyword>
<dbReference type="RefSeq" id="WP_136693476.1">
    <property type="nucleotide sequence ID" value="NZ_SSHH01000002.1"/>
</dbReference>
<dbReference type="AlphaFoldDB" id="A0A4T3F2D5"/>